<evidence type="ECO:0000256" key="2">
    <source>
        <dbReference type="ARBA" id="ARBA00004167"/>
    </source>
</evidence>
<dbReference type="GO" id="GO:0016020">
    <property type="term" value="C:membrane"/>
    <property type="evidence" value="ECO:0007669"/>
    <property type="project" value="UniProtKB-SubCell"/>
</dbReference>
<dbReference type="SMR" id="A0A1S3BQH1"/>
<keyword evidence="10" id="KW-0539">Nucleus</keyword>
<dbReference type="GO" id="GO:0006355">
    <property type="term" value="P:regulation of DNA-templated transcription"/>
    <property type="evidence" value="ECO:0007669"/>
    <property type="project" value="InterPro"/>
</dbReference>
<keyword evidence="4" id="KW-1133">Transmembrane helix</keyword>
<evidence type="ECO:0000256" key="7">
    <source>
        <dbReference type="ARBA" id="ARBA00023136"/>
    </source>
</evidence>
<evidence type="ECO:0000256" key="5">
    <source>
        <dbReference type="ARBA" id="ARBA00023015"/>
    </source>
</evidence>
<keyword evidence="8" id="KW-0010">Activator</keyword>
<sequence length="482" mass="54128">MANCLLLPPHNLFPVGFRFHPTDEELFNHYLKNKIVGQESLVQYIRQVDICNFEPWELPSLSNDQTGDHQWFFFSAQDFKYSNGRRSNRATKTGYWKSTGKDRKIMARGTKILIGTKKTLVFYSGRVPSGIKTNWVIHEYHLHPDPNLAELKSFVICVLKRKFEESDVLMFEEAEPNGLLTSTNVATGNQNRETPGNGHSLFQSDLQVSDYGVSELESLLFSDPEPTSMDFQVINSYGTHINGHTDEDVNPVLVDDENCFDEGTPNSSTSNFNWEEMLDLINDDQGGGFSGNTGIDTALSWKYDHASPSFFGESACSRIQTKSIPMIKESRRSPLTSKILRLDHSDDSDRGTRNFSSQHQPKSHKALDHVDTPQNVQSKRETHIQVVSSLSKAEAVPKRIKIVRPAATSNKDIVVDQQSEVENRRLKSTGHGSLKSGGRCSSSILTTKCIDHKLSPASYFARACLGFILFITVAREVLLYGN</sequence>
<evidence type="ECO:0000256" key="3">
    <source>
        <dbReference type="ARBA" id="ARBA00022692"/>
    </source>
</evidence>
<feature type="region of interest" description="Disordered" evidence="11">
    <location>
        <begin position="327"/>
        <end position="379"/>
    </location>
</feature>
<evidence type="ECO:0000256" key="9">
    <source>
        <dbReference type="ARBA" id="ARBA00023163"/>
    </source>
</evidence>
<protein>
    <submittedName>
        <fullName evidence="14">Protein CUP-SHAPED COTYLEDON 3-like</fullName>
    </submittedName>
</protein>
<evidence type="ECO:0000313" key="14">
    <source>
        <dbReference type="RefSeq" id="XP_008450706.2"/>
    </source>
</evidence>
<evidence type="ECO:0000313" key="13">
    <source>
        <dbReference type="Proteomes" id="UP001652600"/>
    </source>
</evidence>
<dbReference type="AlphaFoldDB" id="A0A1S3BQH1"/>
<evidence type="ECO:0000256" key="10">
    <source>
        <dbReference type="ARBA" id="ARBA00023242"/>
    </source>
</evidence>
<reference evidence="14" key="2">
    <citation type="submission" date="2025-08" db="UniProtKB">
        <authorList>
            <consortium name="RefSeq"/>
        </authorList>
    </citation>
    <scope>IDENTIFICATION</scope>
    <source>
        <tissue evidence="14">Stem</tissue>
    </source>
</reference>
<comment type="subcellular location">
    <subcellularLocation>
        <location evidence="2">Membrane</location>
        <topology evidence="2">Single-pass membrane protein</topology>
    </subcellularLocation>
    <subcellularLocation>
        <location evidence="1">Nucleus</location>
    </subcellularLocation>
</comment>
<organism evidence="13 14">
    <name type="scientific">Cucumis melo</name>
    <name type="common">Muskmelon</name>
    <dbReference type="NCBI Taxonomy" id="3656"/>
    <lineage>
        <taxon>Eukaryota</taxon>
        <taxon>Viridiplantae</taxon>
        <taxon>Streptophyta</taxon>
        <taxon>Embryophyta</taxon>
        <taxon>Tracheophyta</taxon>
        <taxon>Spermatophyta</taxon>
        <taxon>Magnoliopsida</taxon>
        <taxon>eudicotyledons</taxon>
        <taxon>Gunneridae</taxon>
        <taxon>Pentapetalae</taxon>
        <taxon>rosids</taxon>
        <taxon>fabids</taxon>
        <taxon>Cucurbitales</taxon>
        <taxon>Cucurbitaceae</taxon>
        <taxon>Benincaseae</taxon>
        <taxon>Cucumis</taxon>
    </lineage>
</organism>
<gene>
    <name evidence="14" type="primary">LOC103492206</name>
</gene>
<keyword evidence="6" id="KW-0238">DNA-binding</keyword>
<dbReference type="PROSITE" id="PS51005">
    <property type="entry name" value="NAC"/>
    <property type="match status" value="1"/>
</dbReference>
<dbReference type="PANTHER" id="PTHR31744">
    <property type="entry name" value="PROTEIN CUP-SHAPED COTYLEDON 2-RELATED"/>
    <property type="match status" value="1"/>
</dbReference>
<reference evidence="13" key="1">
    <citation type="submission" date="2025-05" db="UniProtKB">
        <authorList>
            <consortium name="RefSeq"/>
        </authorList>
    </citation>
    <scope>NUCLEOTIDE SEQUENCE [LARGE SCALE GENOMIC DNA]</scope>
</reference>
<dbReference type="Proteomes" id="UP001652600">
    <property type="component" value="Chromosome 2"/>
</dbReference>
<evidence type="ECO:0000256" key="6">
    <source>
        <dbReference type="ARBA" id="ARBA00023125"/>
    </source>
</evidence>
<keyword evidence="7" id="KW-0472">Membrane</keyword>
<dbReference type="InterPro" id="IPR036093">
    <property type="entry name" value="NAC_dom_sf"/>
</dbReference>
<dbReference type="RefSeq" id="XP_008450706.2">
    <property type="nucleotide sequence ID" value="XM_008452484.3"/>
</dbReference>
<evidence type="ECO:0000256" key="8">
    <source>
        <dbReference type="ARBA" id="ARBA00023159"/>
    </source>
</evidence>
<dbReference type="KEGG" id="cmo:103492206"/>
<dbReference type="Pfam" id="PF02365">
    <property type="entry name" value="NAM"/>
    <property type="match status" value="1"/>
</dbReference>
<keyword evidence="3" id="KW-0812">Transmembrane</keyword>
<evidence type="ECO:0000259" key="12">
    <source>
        <dbReference type="PROSITE" id="PS51005"/>
    </source>
</evidence>
<dbReference type="GO" id="GO:0005634">
    <property type="term" value="C:nucleus"/>
    <property type="evidence" value="ECO:0007669"/>
    <property type="project" value="UniProtKB-SubCell"/>
</dbReference>
<keyword evidence="9" id="KW-0804">Transcription</keyword>
<dbReference type="Gene3D" id="2.170.150.80">
    <property type="entry name" value="NAC domain"/>
    <property type="match status" value="1"/>
</dbReference>
<accession>A0A1S3BQH1</accession>
<dbReference type="InParanoid" id="A0A1S3BQH1"/>
<dbReference type="SUPFAM" id="SSF101941">
    <property type="entry name" value="NAC domain"/>
    <property type="match status" value="1"/>
</dbReference>
<name>A0A1S3BQH1_CUCME</name>
<keyword evidence="5" id="KW-0805">Transcription regulation</keyword>
<dbReference type="GO" id="GO:0000976">
    <property type="term" value="F:transcription cis-regulatory region binding"/>
    <property type="evidence" value="ECO:0007669"/>
    <property type="project" value="UniProtKB-ARBA"/>
</dbReference>
<proteinExistence type="predicted"/>
<evidence type="ECO:0000256" key="4">
    <source>
        <dbReference type="ARBA" id="ARBA00022989"/>
    </source>
</evidence>
<evidence type="ECO:0000256" key="11">
    <source>
        <dbReference type="SAM" id="MobiDB-lite"/>
    </source>
</evidence>
<evidence type="ECO:0000256" key="1">
    <source>
        <dbReference type="ARBA" id="ARBA00004123"/>
    </source>
</evidence>
<dbReference type="InterPro" id="IPR003441">
    <property type="entry name" value="NAC-dom"/>
</dbReference>
<keyword evidence="13" id="KW-1185">Reference proteome</keyword>
<feature type="domain" description="NAC" evidence="12">
    <location>
        <begin position="13"/>
        <end position="162"/>
    </location>
</feature>
<dbReference type="Gramene" id="MELO3C015357.2.1">
    <property type="protein sequence ID" value="MELO3C015357.2.1"/>
    <property type="gene ID" value="MELO3C015357.2"/>
</dbReference>
<feature type="compositionally biased region" description="Basic and acidic residues" evidence="11">
    <location>
        <begin position="340"/>
        <end position="352"/>
    </location>
</feature>
<dbReference type="GeneID" id="103492206"/>
<dbReference type="PANTHER" id="PTHR31744:SF216">
    <property type="entry name" value="NAC TRANSCRIPTION FACTOR"/>
    <property type="match status" value="1"/>
</dbReference>